<proteinExistence type="predicted"/>
<reference evidence="2" key="1">
    <citation type="submission" date="2016-11" db="EMBL/GenBank/DDBJ databases">
        <authorList>
            <person name="Varghese N."/>
            <person name="Submissions S."/>
        </authorList>
    </citation>
    <scope>NUCLEOTIDE SEQUENCE [LARGE SCALE GENOMIC DNA]</scope>
    <source>
        <strain evidence="2">DSM 18829</strain>
    </source>
</reference>
<dbReference type="RefSeq" id="WP_073309831.1">
    <property type="nucleotide sequence ID" value="NZ_FQZI01000002.1"/>
</dbReference>
<dbReference type="STRING" id="415425.SAMN05444363_1382"/>
<accession>A0A1M6DE69</accession>
<keyword evidence="2" id="KW-1185">Reference proteome</keyword>
<sequence length="64" mass="7634">MTANTVYEVFLALSPEEREKFIVLVKGQEEKPKYDFRKKKSKKIKFTKEDAIEYLLATVFKPKY</sequence>
<name>A0A1M6DE69_9FLAO</name>
<evidence type="ECO:0000313" key="1">
    <source>
        <dbReference type="EMBL" id="SHI71278.1"/>
    </source>
</evidence>
<organism evidence="1 2">
    <name type="scientific">Flavobacterium terrae</name>
    <dbReference type="NCBI Taxonomy" id="415425"/>
    <lineage>
        <taxon>Bacteria</taxon>
        <taxon>Pseudomonadati</taxon>
        <taxon>Bacteroidota</taxon>
        <taxon>Flavobacteriia</taxon>
        <taxon>Flavobacteriales</taxon>
        <taxon>Flavobacteriaceae</taxon>
        <taxon>Flavobacterium</taxon>
    </lineage>
</organism>
<dbReference type="OrthoDB" id="1450587at2"/>
<evidence type="ECO:0000313" key="2">
    <source>
        <dbReference type="Proteomes" id="UP000184488"/>
    </source>
</evidence>
<protein>
    <submittedName>
        <fullName evidence="1">Uncharacterized protein</fullName>
    </submittedName>
</protein>
<dbReference type="AlphaFoldDB" id="A0A1M6DE69"/>
<dbReference type="Proteomes" id="UP000184488">
    <property type="component" value="Unassembled WGS sequence"/>
</dbReference>
<gene>
    <name evidence="1" type="ORF">SAMN05444363_1382</name>
</gene>
<dbReference type="EMBL" id="FQZI01000002">
    <property type="protein sequence ID" value="SHI71278.1"/>
    <property type="molecule type" value="Genomic_DNA"/>
</dbReference>